<dbReference type="GO" id="GO:0006487">
    <property type="term" value="P:protein N-linked glycosylation"/>
    <property type="evidence" value="ECO:0007669"/>
    <property type="project" value="TreeGrafter"/>
</dbReference>
<dbReference type="EMBL" id="CAHR02000121">
    <property type="protein sequence ID" value="CCG83092.1"/>
    <property type="molecule type" value="Genomic_DNA"/>
</dbReference>
<evidence type="ECO:0000256" key="1">
    <source>
        <dbReference type="ARBA" id="ARBA00009003"/>
    </source>
</evidence>
<keyword evidence="5" id="KW-1185">Reference proteome</keyword>
<evidence type="ECO:0000313" key="5">
    <source>
        <dbReference type="Proteomes" id="UP000013776"/>
    </source>
</evidence>
<evidence type="ECO:0000313" key="4">
    <source>
        <dbReference type="EMBL" id="CCG83092.1"/>
    </source>
</evidence>
<dbReference type="STRING" id="1097556.R4XI76"/>
<feature type="chain" id="PRO_5004382128" evidence="3">
    <location>
        <begin position="31"/>
        <end position="423"/>
    </location>
</feature>
<dbReference type="SUPFAM" id="SSF53448">
    <property type="entry name" value="Nucleotide-diphospho-sugar transferases"/>
    <property type="match status" value="1"/>
</dbReference>
<comment type="similarity">
    <text evidence="1">Belongs to the glycosyltransferase 32 family.</text>
</comment>
<dbReference type="Pfam" id="PF04488">
    <property type="entry name" value="Gly_transf_sug"/>
    <property type="match status" value="1"/>
</dbReference>
<dbReference type="InterPro" id="IPR029044">
    <property type="entry name" value="Nucleotide-diphossugar_trans"/>
</dbReference>
<feature type="region of interest" description="Disordered" evidence="2">
    <location>
        <begin position="389"/>
        <end position="409"/>
    </location>
</feature>
<feature type="signal peptide" evidence="3">
    <location>
        <begin position="1"/>
        <end position="30"/>
    </location>
</feature>
<dbReference type="OrthoDB" id="409543at2759"/>
<dbReference type="GO" id="GO:0000136">
    <property type="term" value="C:mannan polymerase complex"/>
    <property type="evidence" value="ECO:0007669"/>
    <property type="project" value="TreeGrafter"/>
</dbReference>
<comment type="caution">
    <text evidence="4">The sequence shown here is derived from an EMBL/GenBank/DDBJ whole genome shotgun (WGS) entry which is preliminary data.</text>
</comment>
<evidence type="ECO:0000256" key="3">
    <source>
        <dbReference type="SAM" id="SignalP"/>
    </source>
</evidence>
<dbReference type="Gene3D" id="3.90.550.20">
    <property type="match status" value="1"/>
</dbReference>
<organism evidence="4 5">
    <name type="scientific">Taphrina deformans (strain PYCC 5710 / ATCC 11124 / CBS 356.35 / IMI 108563 / JCM 9778 / NBRC 8474)</name>
    <name type="common">Peach leaf curl fungus</name>
    <name type="synonym">Lalaria deformans</name>
    <dbReference type="NCBI Taxonomy" id="1097556"/>
    <lineage>
        <taxon>Eukaryota</taxon>
        <taxon>Fungi</taxon>
        <taxon>Dikarya</taxon>
        <taxon>Ascomycota</taxon>
        <taxon>Taphrinomycotina</taxon>
        <taxon>Taphrinomycetes</taxon>
        <taxon>Taphrinales</taxon>
        <taxon>Taphrinaceae</taxon>
        <taxon>Taphrina</taxon>
    </lineage>
</organism>
<dbReference type="GO" id="GO:0000009">
    <property type="term" value="F:alpha-1,6-mannosyltransferase activity"/>
    <property type="evidence" value="ECO:0007669"/>
    <property type="project" value="InterPro"/>
</dbReference>
<accession>R4XI76</accession>
<dbReference type="InterPro" id="IPR039367">
    <property type="entry name" value="Och1-like"/>
</dbReference>
<dbReference type="InterPro" id="IPR007577">
    <property type="entry name" value="GlycoTrfase_DXD_sugar-bd_CS"/>
</dbReference>
<protein>
    <submittedName>
        <fullName evidence="4">Initiation-specific alpha-1,6-mannosyltransferase</fullName>
    </submittedName>
</protein>
<dbReference type="PANTHER" id="PTHR31834">
    <property type="entry name" value="INITIATION-SPECIFIC ALPHA-1,6-MANNOSYLTRANSFERASE"/>
    <property type="match status" value="1"/>
</dbReference>
<feature type="compositionally biased region" description="Polar residues" evidence="2">
    <location>
        <begin position="92"/>
        <end position="102"/>
    </location>
</feature>
<dbReference type="AlphaFoldDB" id="R4XI76"/>
<sequence>MHGRSARLVLLTVLALLGLFYLFSTRHVHSVHDIIEYQQNTKAALNALKCSIDPQDPSCDDAGQGTSTSEHVVDDGDTPEQTGIGHLDYPQGFQQFDTSSPNSPYNQGTYGTIDSEDSEGHPVTDEGATYMQRLQAWVPYNLKYNTESHNPVIWQTYQEEPNTNSIPYASWLEKNKPKWSRTFMAQADTSDAIDRISRDLEFLNETYQALPARVLQTDLLRYVTLFKNGGVYADIDTNCYAGIESWYAQCYTESTSIVHGDRVRASQPGLIVGVEFDLERDPNFEHIDGRQVALANYVFAANKGHPVLARVIDRIVTRTLNSSHPPAFDLSNHTHTYEWTGRKVWTDTIVAHIQSTVRGFRERDLLGLKKARVFDDICVLPIRAFGSGQSKYKNSPDSESEGVLVSPAAQAERVERVPVLTEP</sequence>
<name>R4XI76_TAPDE</name>
<dbReference type="VEuPathDB" id="FungiDB:TAPDE_003221"/>
<dbReference type="PANTHER" id="PTHR31834:SF1">
    <property type="entry name" value="INITIATION-SPECIFIC ALPHA-1,6-MANNOSYLTRANSFERASE"/>
    <property type="match status" value="1"/>
</dbReference>
<proteinExistence type="inferred from homology"/>
<dbReference type="Proteomes" id="UP000013776">
    <property type="component" value="Unassembled WGS sequence"/>
</dbReference>
<keyword evidence="3" id="KW-0732">Signal</keyword>
<evidence type="ECO:0000256" key="2">
    <source>
        <dbReference type="SAM" id="MobiDB-lite"/>
    </source>
</evidence>
<feature type="region of interest" description="Disordered" evidence="2">
    <location>
        <begin position="56"/>
        <end position="102"/>
    </location>
</feature>
<gene>
    <name evidence="4" type="ORF">TAPDE_003221</name>
</gene>
<reference evidence="4 5" key="1">
    <citation type="journal article" date="2013" name="MBio">
        <title>Genome sequencing of the plant pathogen Taphrina deformans, the causal agent of peach leaf curl.</title>
        <authorList>
            <person name="Cisse O.H."/>
            <person name="Almeida J.M.G.C.F."/>
            <person name="Fonseca A."/>
            <person name="Kumar A.A."/>
            <person name="Salojaervi J."/>
            <person name="Overmyer K."/>
            <person name="Hauser P.M."/>
            <person name="Pagni M."/>
        </authorList>
    </citation>
    <scope>NUCLEOTIDE SEQUENCE [LARGE SCALE GENOMIC DNA]</scope>
    <source>
        <strain evidence="5">PYCC 5710 / ATCC 11124 / CBS 356.35 / IMI 108563 / JCM 9778 / NBRC 8474</strain>
    </source>
</reference>